<organism evidence="1 2">
    <name type="scientific">Klebsiella phage vB_KpP_FBKp27</name>
    <dbReference type="NCBI Taxonomy" id="2801837"/>
    <lineage>
        <taxon>Viruses</taxon>
        <taxon>Duplodnaviria</taxon>
        <taxon>Heunggongvirae</taxon>
        <taxon>Uroviricota</taxon>
        <taxon>Caudoviricetes</taxon>
        <taxon>Schitoviridae</taxon>
        <taxon>Efbeekayvirus</taxon>
        <taxon>Efbeekayvirus Fbkp27</taxon>
    </lineage>
</organism>
<dbReference type="EMBL" id="MW394388">
    <property type="protein sequence ID" value="QQV91671.1"/>
    <property type="molecule type" value="Genomic_DNA"/>
</dbReference>
<name>A0A7U0GAM0_9CAUD</name>
<keyword evidence="2" id="KW-1185">Reference proteome</keyword>
<sequence length="77" mass="8702">MVINQQIIEKIVHLLQLWHDKERPEAATLEELGKEIREDMGISITSSSGLTHAQAEFISRAVETAVKIFDERNSNAN</sequence>
<evidence type="ECO:0000313" key="2">
    <source>
        <dbReference type="Proteomes" id="UP000596379"/>
    </source>
</evidence>
<gene>
    <name evidence="1" type="ORF">vBKpPFBKp27_050</name>
</gene>
<evidence type="ECO:0000313" key="1">
    <source>
        <dbReference type="EMBL" id="QQV91671.1"/>
    </source>
</evidence>
<protein>
    <submittedName>
        <fullName evidence="1">Uncharacterized protein</fullName>
    </submittedName>
</protein>
<proteinExistence type="predicted"/>
<reference evidence="1 2" key="1">
    <citation type="submission" date="2020-12" db="EMBL/GenBank/DDBJ databases">
        <title>Genomic characterization of four novel bacteriophages infecting Klebsiella pneumoniae.</title>
        <authorList>
            <person name="Estrada Bonilla B."/>
            <person name="Costa A.R."/>
            <person name="van Rossum T."/>
            <person name="Hagedoorn S."/>
            <person name="Wallinga H."/>
            <person name="Xiao M."/>
            <person name="Song W."/>
            <person name="Haas P.-J."/>
            <person name="Nobrega F.L."/>
            <person name="Brouns S.J.J."/>
        </authorList>
    </citation>
    <scope>NUCLEOTIDE SEQUENCE [LARGE SCALE GENOMIC DNA]</scope>
</reference>
<dbReference type="Proteomes" id="UP000596379">
    <property type="component" value="Segment"/>
</dbReference>
<accession>A0A7U0GAM0</accession>